<dbReference type="GO" id="GO:0000976">
    <property type="term" value="F:transcription cis-regulatory region binding"/>
    <property type="evidence" value="ECO:0007669"/>
    <property type="project" value="TreeGrafter"/>
</dbReference>
<evidence type="ECO:0000313" key="6">
    <source>
        <dbReference type="Proteomes" id="UP000019489"/>
    </source>
</evidence>
<organism evidence="5 6">
    <name type="scientific">Intrasporangium oryzae NRRL B-24470</name>
    <dbReference type="NCBI Taxonomy" id="1386089"/>
    <lineage>
        <taxon>Bacteria</taxon>
        <taxon>Bacillati</taxon>
        <taxon>Actinomycetota</taxon>
        <taxon>Actinomycetes</taxon>
        <taxon>Micrococcales</taxon>
        <taxon>Intrasporangiaceae</taxon>
        <taxon>Intrasporangium</taxon>
    </lineage>
</organism>
<dbReference type="STRING" id="1386089.N865_12970"/>
<comment type="caution">
    <text evidence="5">The sequence shown here is derived from an EMBL/GenBank/DDBJ whole genome shotgun (WGS) entry which is preliminary data.</text>
</comment>
<dbReference type="PANTHER" id="PTHR47894">
    <property type="entry name" value="HTH-TYPE TRANSCRIPTIONAL REGULATOR GADX"/>
    <property type="match status" value="1"/>
</dbReference>
<dbReference type="PANTHER" id="PTHR47894:SF4">
    <property type="entry name" value="HTH-TYPE TRANSCRIPTIONAL REGULATOR GADX"/>
    <property type="match status" value="1"/>
</dbReference>
<evidence type="ECO:0000256" key="1">
    <source>
        <dbReference type="ARBA" id="ARBA00023015"/>
    </source>
</evidence>
<dbReference type="EMBL" id="AWSA01000049">
    <property type="protein sequence ID" value="EWT00259.1"/>
    <property type="molecule type" value="Genomic_DNA"/>
</dbReference>
<proteinExistence type="predicted"/>
<dbReference type="AlphaFoldDB" id="W9G8R0"/>
<feature type="domain" description="HTH araC/xylS-type" evidence="4">
    <location>
        <begin position="233"/>
        <end position="331"/>
    </location>
</feature>
<dbReference type="SMART" id="SM00342">
    <property type="entry name" value="HTH_ARAC"/>
    <property type="match status" value="1"/>
</dbReference>
<dbReference type="Pfam" id="PF12625">
    <property type="entry name" value="Arabinose_bd"/>
    <property type="match status" value="1"/>
</dbReference>
<keyword evidence="3" id="KW-0804">Transcription</keyword>
<dbReference type="InterPro" id="IPR009057">
    <property type="entry name" value="Homeodomain-like_sf"/>
</dbReference>
<sequence length="334" mass="37295">MTRPFVRSATLNGYLGLARSLGLDGPTLMRKVGIEPADLAVPDKWIPAAAVARLLDVSATASGRTDFSVRLAEERRLSTLGPLSVVLREEPDLRSALRLLMRYEHSYNEALRMRLDETGEIATVRLWFEFGEPVPSDQALTLGAAALHGIVRECVGPHWRPLACCFQSRAPADLEAYDRVFGASLQFEHDFTGLVIYARDLSAANPLADPLMRPYAQRFLESVVSPRATTSRERVQELMEFLLPLGRCTMDHIARTLGVDRRTLHRHLADEGVSFSSLLHSTRAGLAEHYLANDRYSMTDICHLLGFTAPSAFTRWFHQQFGMSPSAWRSTSRA</sequence>
<dbReference type="Gene3D" id="1.10.10.60">
    <property type="entry name" value="Homeodomain-like"/>
    <property type="match status" value="1"/>
</dbReference>
<dbReference type="GO" id="GO:0003700">
    <property type="term" value="F:DNA-binding transcription factor activity"/>
    <property type="evidence" value="ECO:0007669"/>
    <property type="project" value="InterPro"/>
</dbReference>
<name>W9G8R0_9MICO</name>
<evidence type="ECO:0000259" key="4">
    <source>
        <dbReference type="PROSITE" id="PS01124"/>
    </source>
</evidence>
<keyword evidence="6" id="KW-1185">Reference proteome</keyword>
<keyword evidence="2" id="KW-0238">DNA-binding</keyword>
<dbReference type="InterPro" id="IPR032687">
    <property type="entry name" value="AraC-type_N"/>
</dbReference>
<evidence type="ECO:0000313" key="5">
    <source>
        <dbReference type="EMBL" id="EWT00259.1"/>
    </source>
</evidence>
<evidence type="ECO:0000256" key="3">
    <source>
        <dbReference type="ARBA" id="ARBA00023163"/>
    </source>
</evidence>
<dbReference type="GO" id="GO:0005829">
    <property type="term" value="C:cytosol"/>
    <property type="evidence" value="ECO:0007669"/>
    <property type="project" value="TreeGrafter"/>
</dbReference>
<accession>W9G8R0</accession>
<dbReference type="Pfam" id="PF12833">
    <property type="entry name" value="HTH_18"/>
    <property type="match status" value="1"/>
</dbReference>
<protein>
    <submittedName>
        <fullName evidence="5">AraC family transcriptional regulator</fullName>
    </submittedName>
</protein>
<evidence type="ECO:0000256" key="2">
    <source>
        <dbReference type="ARBA" id="ARBA00023125"/>
    </source>
</evidence>
<dbReference type="PROSITE" id="PS01124">
    <property type="entry name" value="HTH_ARAC_FAMILY_2"/>
    <property type="match status" value="1"/>
</dbReference>
<dbReference type="PATRIC" id="fig|1386089.3.peg.3521"/>
<dbReference type="RefSeq" id="WP_034808764.1">
    <property type="nucleotide sequence ID" value="NZ_AWSA01000049.1"/>
</dbReference>
<dbReference type="OrthoDB" id="5241536at2"/>
<gene>
    <name evidence="5" type="ORF">N865_12970</name>
</gene>
<reference evidence="5 6" key="1">
    <citation type="submission" date="2013-08" db="EMBL/GenBank/DDBJ databases">
        <title>Intrasporangium oryzae NRRL B-24470.</title>
        <authorList>
            <person name="Liu H."/>
            <person name="Wang G."/>
        </authorList>
    </citation>
    <scope>NUCLEOTIDE SEQUENCE [LARGE SCALE GENOMIC DNA]</scope>
    <source>
        <strain evidence="5 6">NRRL B-24470</strain>
    </source>
</reference>
<dbReference type="eggNOG" id="COG2207">
    <property type="taxonomic scope" value="Bacteria"/>
</dbReference>
<keyword evidence="1" id="KW-0805">Transcription regulation</keyword>
<dbReference type="InterPro" id="IPR018060">
    <property type="entry name" value="HTH_AraC"/>
</dbReference>
<dbReference type="Proteomes" id="UP000019489">
    <property type="component" value="Unassembled WGS sequence"/>
</dbReference>
<dbReference type="SUPFAM" id="SSF46689">
    <property type="entry name" value="Homeodomain-like"/>
    <property type="match status" value="1"/>
</dbReference>